<dbReference type="Proteomes" id="UP000640426">
    <property type="component" value="Unassembled WGS sequence"/>
</dbReference>
<protein>
    <submittedName>
        <fullName evidence="1">Flagellar assembly protein FliH</fullName>
    </submittedName>
</protein>
<dbReference type="RefSeq" id="WP_199037463.1">
    <property type="nucleotide sequence ID" value="NZ_JAELXS010000005.1"/>
</dbReference>
<reference evidence="2" key="1">
    <citation type="submission" date="2020-12" db="EMBL/GenBank/DDBJ databases">
        <title>Hymenobacter sp.</title>
        <authorList>
            <person name="Kim M.K."/>
        </authorList>
    </citation>
    <scope>NUCLEOTIDE SEQUENCE [LARGE SCALE GENOMIC DNA]</scope>
    <source>
        <strain evidence="2">BT553</strain>
    </source>
</reference>
<gene>
    <name evidence="1" type="ORF">JAO74_09730</name>
</gene>
<keyword evidence="1" id="KW-0969">Cilium</keyword>
<proteinExistence type="predicted"/>
<name>A0ABS0XQL0_9SPHN</name>
<keyword evidence="1" id="KW-0282">Flagellum</keyword>
<keyword evidence="1" id="KW-0966">Cell projection</keyword>
<evidence type="ECO:0000313" key="2">
    <source>
        <dbReference type="Proteomes" id="UP000640426"/>
    </source>
</evidence>
<keyword evidence="2" id="KW-1185">Reference proteome</keyword>
<organism evidence="1 2">
    <name type="scientific">Sphingomonas mollis</name>
    <dbReference type="NCBI Taxonomy" id="2795726"/>
    <lineage>
        <taxon>Bacteria</taxon>
        <taxon>Pseudomonadati</taxon>
        <taxon>Pseudomonadota</taxon>
        <taxon>Alphaproteobacteria</taxon>
        <taxon>Sphingomonadales</taxon>
        <taxon>Sphingomonadaceae</taxon>
        <taxon>Sphingomonas</taxon>
    </lineage>
</organism>
<sequence>MDTSFHIRPFAFDQVFEAIAASAPPVGADAVDDIDLPLRVAALKAELALARHGFNEELSRARADGFDAGLSHARTEREAALLIAADGLHAAVEGMDARLGDVEDDLAREAAAVAHAAAELLAARSLAEMPGAAIDEAVGRVLRQVARGQEIQVSVAPALVEEMERLVAVRQAGDRRRLAIVVIADPVLQPGDAHIHWDQGGVVLDAAARGVAVREALAALLPPVGAAVAD</sequence>
<comment type="caution">
    <text evidence="1">The sequence shown here is derived from an EMBL/GenBank/DDBJ whole genome shotgun (WGS) entry which is preliminary data.</text>
</comment>
<evidence type="ECO:0000313" key="1">
    <source>
        <dbReference type="EMBL" id="MBJ6122070.1"/>
    </source>
</evidence>
<dbReference type="EMBL" id="JAELXS010000005">
    <property type="protein sequence ID" value="MBJ6122070.1"/>
    <property type="molecule type" value="Genomic_DNA"/>
</dbReference>
<accession>A0ABS0XQL0</accession>